<dbReference type="RefSeq" id="WP_330485025.1">
    <property type="nucleotide sequence ID" value="NZ_JAZBJZ010000084.1"/>
</dbReference>
<dbReference type="EMBL" id="JAZBJZ010000084">
    <property type="protein sequence ID" value="MEE3718591.1"/>
    <property type="molecule type" value="Genomic_DNA"/>
</dbReference>
<name>A0AAW9Q6M4_9CYAN</name>
<keyword evidence="2" id="KW-1185">Reference proteome</keyword>
<evidence type="ECO:0008006" key="3">
    <source>
        <dbReference type="Google" id="ProtNLM"/>
    </source>
</evidence>
<evidence type="ECO:0000313" key="1">
    <source>
        <dbReference type="EMBL" id="MEE3718591.1"/>
    </source>
</evidence>
<reference evidence="1" key="1">
    <citation type="submission" date="2024-01" db="EMBL/GenBank/DDBJ databases">
        <title>Bank of Algae and Cyanobacteria of the Azores (BACA) strain genomes.</title>
        <authorList>
            <person name="Luz R."/>
            <person name="Cordeiro R."/>
            <person name="Fonseca A."/>
            <person name="Goncalves V."/>
        </authorList>
    </citation>
    <scope>NUCLEOTIDE SEQUENCE</scope>
    <source>
        <strain evidence="1">BACA0141</strain>
    </source>
</reference>
<accession>A0AAW9Q6M4</accession>
<evidence type="ECO:0000313" key="2">
    <source>
        <dbReference type="Proteomes" id="UP001333818"/>
    </source>
</evidence>
<proteinExistence type="predicted"/>
<comment type="caution">
    <text evidence="1">The sequence shown here is derived from an EMBL/GenBank/DDBJ whole genome shotgun (WGS) entry which is preliminary data.</text>
</comment>
<gene>
    <name evidence="1" type="ORF">V2H45_17765</name>
</gene>
<sequence length="153" mass="17862">MTKFYQFAPEVCAFFSKDRDFAETLFQEKGLKTFWVDGKKCPTSKDFVEQLALAVQFPGEELSLNILSQELSNLDWFDAKKFGICISDADLLFASGNRYMWQYLLGMAQNIQSNVEDFNRPSISWLLQMEKSKIEELQEFFEQELGFVVQYLN</sequence>
<organism evidence="1 2">
    <name type="scientific">Tumidithrix elongata BACA0141</name>
    <dbReference type="NCBI Taxonomy" id="2716417"/>
    <lineage>
        <taxon>Bacteria</taxon>
        <taxon>Bacillati</taxon>
        <taxon>Cyanobacteriota</taxon>
        <taxon>Cyanophyceae</taxon>
        <taxon>Pseudanabaenales</taxon>
        <taxon>Pseudanabaenaceae</taxon>
        <taxon>Tumidithrix</taxon>
        <taxon>Tumidithrix elongata</taxon>
    </lineage>
</organism>
<protein>
    <recommendedName>
        <fullName evidence="3">Barstar (barnase inhibitor) domain-containing protein</fullName>
    </recommendedName>
</protein>
<dbReference type="AlphaFoldDB" id="A0AAW9Q6M4"/>
<dbReference type="Proteomes" id="UP001333818">
    <property type="component" value="Unassembled WGS sequence"/>
</dbReference>